<reference evidence="1" key="1">
    <citation type="journal article" date="2022" name="Cell">
        <title>Design, construction, and in vivo augmentation of a complex gut microbiome.</title>
        <authorList>
            <person name="Cheng A.G."/>
            <person name="Ho P.Y."/>
            <person name="Aranda-Diaz A."/>
            <person name="Jain S."/>
            <person name="Yu F.B."/>
            <person name="Meng X."/>
            <person name="Wang M."/>
            <person name="Iakiviak M."/>
            <person name="Nagashima K."/>
            <person name="Zhao A."/>
            <person name="Murugkar P."/>
            <person name="Patil A."/>
            <person name="Atabakhsh K."/>
            <person name="Weakley A."/>
            <person name="Yan J."/>
            <person name="Brumbaugh A.R."/>
            <person name="Higginbottom S."/>
            <person name="Dimas A."/>
            <person name="Shiver A.L."/>
            <person name="Deutschbauer A."/>
            <person name="Neff N."/>
            <person name="Sonnenburg J.L."/>
            <person name="Huang K.C."/>
            <person name="Fischbach M.A."/>
        </authorList>
    </citation>
    <scope>NUCLEOTIDE SEQUENCE</scope>
    <source>
        <strain evidence="1">AP11</strain>
    </source>
</reference>
<dbReference type="GeneID" id="82890589"/>
<keyword evidence="1" id="KW-0378">Hydrolase</keyword>
<dbReference type="CDD" id="cd01310">
    <property type="entry name" value="TatD_DNAse"/>
    <property type="match status" value="1"/>
</dbReference>
<name>A0ABY5V211_9BACT</name>
<dbReference type="InterPro" id="IPR001130">
    <property type="entry name" value="TatD-like"/>
</dbReference>
<proteinExistence type="predicted"/>
<organism evidence="1 2">
    <name type="scientific">Alistipes ihumii AP11</name>
    <dbReference type="NCBI Taxonomy" id="1211813"/>
    <lineage>
        <taxon>Bacteria</taxon>
        <taxon>Pseudomonadati</taxon>
        <taxon>Bacteroidota</taxon>
        <taxon>Bacteroidia</taxon>
        <taxon>Bacteroidales</taxon>
        <taxon>Rikenellaceae</taxon>
        <taxon>Alistipes</taxon>
    </lineage>
</organism>
<dbReference type="PIRSF" id="PIRSF005902">
    <property type="entry name" value="DNase_TatD"/>
    <property type="match status" value="1"/>
</dbReference>
<dbReference type="InterPro" id="IPR032466">
    <property type="entry name" value="Metal_Hydrolase"/>
</dbReference>
<dbReference type="Pfam" id="PF01026">
    <property type="entry name" value="TatD_DNase"/>
    <property type="match status" value="1"/>
</dbReference>
<sequence length="210" mass="23782">MNSYWVDIHTHRPLDGRPGIRSLRIGIDFPDSTDGKISAGIHPWDAERAQREWLDGIRELQPAAVGEVGLDYATDIDREAQRTWLARQRDLAAELGLPLIVHCVRAYDDLKAMLSGFPLPVIVHGFTGSEQLASQLLDRGWYLSFGKTVERSPKTRRTLRSIPSDRLFLETDMSGEEIESVYRRAADIRNEPAESLRDAVHTNYLNLFGL</sequence>
<gene>
    <name evidence="1" type="ORF">NQ491_02605</name>
</gene>
<dbReference type="GO" id="GO:0016787">
    <property type="term" value="F:hydrolase activity"/>
    <property type="evidence" value="ECO:0007669"/>
    <property type="project" value="UniProtKB-KW"/>
</dbReference>
<dbReference type="EMBL" id="CP102294">
    <property type="protein sequence ID" value="UWN57689.1"/>
    <property type="molecule type" value="Genomic_DNA"/>
</dbReference>
<dbReference type="PANTHER" id="PTHR46124">
    <property type="entry name" value="D-AMINOACYL-TRNA DEACYLASE"/>
    <property type="match status" value="1"/>
</dbReference>
<accession>A0ABY5V211</accession>
<keyword evidence="2" id="KW-1185">Reference proteome</keyword>
<evidence type="ECO:0000313" key="1">
    <source>
        <dbReference type="EMBL" id="UWN57689.1"/>
    </source>
</evidence>
<dbReference type="SUPFAM" id="SSF51556">
    <property type="entry name" value="Metallo-dependent hydrolases"/>
    <property type="match status" value="1"/>
</dbReference>
<evidence type="ECO:0000313" key="2">
    <source>
        <dbReference type="Proteomes" id="UP001059295"/>
    </source>
</evidence>
<protein>
    <submittedName>
        <fullName evidence="1">TatD family hydrolase</fullName>
    </submittedName>
</protein>
<dbReference type="Proteomes" id="UP001059295">
    <property type="component" value="Chromosome"/>
</dbReference>
<dbReference type="RefSeq" id="WP_019244892.1">
    <property type="nucleotide sequence ID" value="NZ_CAPH01000004.1"/>
</dbReference>
<dbReference type="PANTHER" id="PTHR46124:SF3">
    <property type="entry name" value="HYDROLASE"/>
    <property type="match status" value="1"/>
</dbReference>
<dbReference type="Gene3D" id="3.20.20.140">
    <property type="entry name" value="Metal-dependent hydrolases"/>
    <property type="match status" value="1"/>
</dbReference>